<dbReference type="UniPathway" id="UPA00253">
    <property type="reaction ID" value="UER00328"/>
</dbReference>
<dbReference type="eggNOG" id="COG0654">
    <property type="taxonomic scope" value="Bacteria"/>
</dbReference>
<keyword evidence="3 9" id="KW-0662">Pyridine nucleotide biosynthesis</keyword>
<evidence type="ECO:0000259" key="10">
    <source>
        <dbReference type="Pfam" id="PF01494"/>
    </source>
</evidence>
<dbReference type="InterPro" id="IPR002938">
    <property type="entry name" value="FAD-bd"/>
</dbReference>
<evidence type="ECO:0000313" key="12">
    <source>
        <dbReference type="Proteomes" id="UP000030111"/>
    </source>
</evidence>
<organism evidence="11 12">
    <name type="scientific">Flavobacterium subsaxonicum WB 4.1-42 = DSM 21790</name>
    <dbReference type="NCBI Taxonomy" id="1121898"/>
    <lineage>
        <taxon>Bacteria</taxon>
        <taxon>Pseudomonadati</taxon>
        <taxon>Bacteroidota</taxon>
        <taxon>Flavobacteriia</taxon>
        <taxon>Flavobacteriales</taxon>
        <taxon>Flavobacteriaceae</taxon>
        <taxon>Flavobacterium</taxon>
    </lineage>
</organism>
<comment type="similarity">
    <text evidence="9">Belongs to the aromatic-ring hydroxylase family. KMO subfamily.</text>
</comment>
<dbReference type="GO" id="GO:0071949">
    <property type="term" value="F:FAD binding"/>
    <property type="evidence" value="ECO:0007669"/>
    <property type="project" value="InterPro"/>
</dbReference>
<evidence type="ECO:0000256" key="8">
    <source>
        <dbReference type="ARBA" id="ARBA00047818"/>
    </source>
</evidence>
<evidence type="ECO:0000256" key="1">
    <source>
        <dbReference type="ARBA" id="ARBA00001974"/>
    </source>
</evidence>
<feature type="domain" description="FAD-binding" evidence="10">
    <location>
        <begin position="6"/>
        <end position="355"/>
    </location>
</feature>
<dbReference type="OrthoDB" id="9766816at2"/>
<dbReference type="GO" id="GO:0009435">
    <property type="term" value="P:NAD+ biosynthetic process"/>
    <property type="evidence" value="ECO:0007669"/>
    <property type="project" value="UniProtKB-UniPathway"/>
</dbReference>
<keyword evidence="12" id="KW-1185">Reference proteome</keyword>
<evidence type="ECO:0000256" key="3">
    <source>
        <dbReference type="ARBA" id="ARBA00022642"/>
    </source>
</evidence>
<evidence type="ECO:0000256" key="4">
    <source>
        <dbReference type="ARBA" id="ARBA00022827"/>
    </source>
</evidence>
<keyword evidence="4 9" id="KW-0274">FAD</keyword>
<comment type="function">
    <text evidence="9">Catalyzes the hydroxylation of L-kynurenine (L-Kyn) to form 3-hydroxy-L-kynurenine (L-3OHKyn). Required for synthesis of quinolinic acid.</text>
</comment>
<dbReference type="PANTHER" id="PTHR46028">
    <property type="entry name" value="KYNURENINE 3-MONOOXYGENASE"/>
    <property type="match status" value="1"/>
</dbReference>
<dbReference type="AlphaFoldDB" id="A0A0A2MKM9"/>
<dbReference type="FunFam" id="3.50.50.60:FF:000185">
    <property type="entry name" value="Kynurenine 3-monooxygenase"/>
    <property type="match status" value="1"/>
</dbReference>
<dbReference type="SUPFAM" id="SSF51905">
    <property type="entry name" value="FAD/NAD(P)-binding domain"/>
    <property type="match status" value="1"/>
</dbReference>
<protein>
    <recommendedName>
        <fullName evidence="9">Kynurenine 3-monooxygenase</fullName>
        <ecNumber evidence="9">1.14.13.9</ecNumber>
    </recommendedName>
    <alternativeName>
        <fullName evidence="9">Kynurenine 3-hydroxylase</fullName>
    </alternativeName>
</protein>
<evidence type="ECO:0000256" key="2">
    <source>
        <dbReference type="ARBA" id="ARBA00022630"/>
    </source>
</evidence>
<dbReference type="RefSeq" id="WP_026991348.1">
    <property type="nucleotide sequence ID" value="NZ_AUGP01000028.1"/>
</dbReference>
<accession>A0A0A2MKM9</accession>
<dbReference type="PRINTS" id="PR00420">
    <property type="entry name" value="RNGMNOXGNASE"/>
</dbReference>
<keyword evidence="2 9" id="KW-0285">Flavoprotein</keyword>
<dbReference type="GO" id="GO:0019805">
    <property type="term" value="P:quinolinate biosynthetic process"/>
    <property type="evidence" value="ECO:0007669"/>
    <property type="project" value="UniProtKB-UniRule"/>
</dbReference>
<dbReference type="EC" id="1.14.13.9" evidence="9"/>
<evidence type="ECO:0000256" key="9">
    <source>
        <dbReference type="HAMAP-Rule" id="MF_01971"/>
    </source>
</evidence>
<dbReference type="GO" id="GO:0006569">
    <property type="term" value="P:L-tryptophan catabolic process"/>
    <property type="evidence" value="ECO:0007669"/>
    <property type="project" value="UniProtKB-UniRule"/>
</dbReference>
<reference evidence="11 12" key="1">
    <citation type="submission" date="2013-09" db="EMBL/GenBank/DDBJ databases">
        <authorList>
            <person name="Zeng Z."/>
            <person name="Chen C."/>
        </authorList>
    </citation>
    <scope>NUCLEOTIDE SEQUENCE [LARGE SCALE GENOMIC DNA]</scope>
    <source>
        <strain evidence="11 12">WB 4.1-42</strain>
    </source>
</reference>
<dbReference type="InterPro" id="IPR027545">
    <property type="entry name" value="Kynurenine_monooxygenase"/>
</dbReference>
<dbReference type="Gene3D" id="3.50.50.60">
    <property type="entry name" value="FAD/NAD(P)-binding domain"/>
    <property type="match status" value="1"/>
</dbReference>
<keyword evidence="5 9" id="KW-0521">NADP</keyword>
<evidence type="ECO:0000256" key="7">
    <source>
        <dbReference type="ARBA" id="ARBA00023033"/>
    </source>
</evidence>
<dbReference type="HAMAP" id="MF_01971">
    <property type="entry name" value="Kynurenine_monooxygenase"/>
    <property type="match status" value="1"/>
</dbReference>
<keyword evidence="7 9" id="KW-0503">Monooxygenase</keyword>
<dbReference type="GO" id="GO:0070189">
    <property type="term" value="P:kynurenine metabolic process"/>
    <property type="evidence" value="ECO:0007669"/>
    <property type="project" value="TreeGrafter"/>
</dbReference>
<dbReference type="PANTHER" id="PTHR46028:SF2">
    <property type="entry name" value="KYNURENINE 3-MONOOXYGENASE"/>
    <property type="match status" value="1"/>
</dbReference>
<comment type="catalytic activity">
    <reaction evidence="8 9">
        <text>L-kynurenine + NADPH + O2 + H(+) = 3-hydroxy-L-kynurenine + NADP(+) + H2O</text>
        <dbReference type="Rhea" id="RHEA:20545"/>
        <dbReference type="ChEBI" id="CHEBI:15377"/>
        <dbReference type="ChEBI" id="CHEBI:15378"/>
        <dbReference type="ChEBI" id="CHEBI:15379"/>
        <dbReference type="ChEBI" id="CHEBI:57783"/>
        <dbReference type="ChEBI" id="CHEBI:57959"/>
        <dbReference type="ChEBI" id="CHEBI:58125"/>
        <dbReference type="ChEBI" id="CHEBI:58349"/>
        <dbReference type="EC" id="1.14.13.9"/>
    </reaction>
</comment>
<sequence length="447" mass="51458">MQTPLKIAVVGSGLVGSLLAIYLKRAGHTVDVYDRSPDIRKIQFSGRSINLAMSHRGWRALDEVGLGDEIRKLAIPLEKRAIHLVGQPLAYQYYGKEGESIYSISRGLLNRKMVSLAEAEGVNFFFESRVWDVSLETATLHTGETERGAWTDLDYDMVFGADGAFSRVRHRMQRQNRFNYSQEFLNMGYKELNIPANADGTHKLDKNSFHIWPRQDFMLIAMPNMDGSFTCTLFMPFEGEKSFESLKDKETLEQFFATHFPSTVDVIPNLVEDFFKNPTSTLVTMKCFPWTFQDKVALIGDACHAIVPFYGHGMNAGFEDITILSQMMEQYGDDWTTIFKEYEKSRKPNADAIAELSYRNFLEMSSKTADDKFHLQKKIEKRFSEKYPDKWLPLYSRVTFSYRPYSEALAIGDRQKAIMDEVMRMEGIENNWDKPIVDARILELLEQ</sequence>
<dbReference type="EMBL" id="JRLY01000012">
    <property type="protein sequence ID" value="KGO92043.1"/>
    <property type="molecule type" value="Genomic_DNA"/>
</dbReference>
<dbReference type="InterPro" id="IPR036188">
    <property type="entry name" value="FAD/NAD-bd_sf"/>
</dbReference>
<comment type="cofactor">
    <cofactor evidence="1 9">
        <name>FAD</name>
        <dbReference type="ChEBI" id="CHEBI:57692"/>
    </cofactor>
</comment>
<gene>
    <name evidence="9" type="primary">kmo</name>
    <name evidence="11" type="ORF">Q766_14200</name>
</gene>
<dbReference type="GO" id="GO:0043420">
    <property type="term" value="P:anthranilate metabolic process"/>
    <property type="evidence" value="ECO:0007669"/>
    <property type="project" value="UniProtKB-UniRule"/>
</dbReference>
<evidence type="ECO:0000256" key="5">
    <source>
        <dbReference type="ARBA" id="ARBA00022857"/>
    </source>
</evidence>
<name>A0A0A2MKM9_9FLAO</name>
<dbReference type="GO" id="GO:0004502">
    <property type="term" value="F:kynurenine 3-monooxygenase activity"/>
    <property type="evidence" value="ECO:0007669"/>
    <property type="project" value="UniProtKB-UniRule"/>
</dbReference>
<dbReference type="Proteomes" id="UP000030111">
    <property type="component" value="Unassembled WGS sequence"/>
</dbReference>
<comment type="pathway">
    <text evidence="9">Cofactor biosynthesis; NAD(+) biosynthesis; quinolinate from L-kynurenine: step 1/3.</text>
</comment>
<dbReference type="STRING" id="1121898.GCA_000422725_03378"/>
<comment type="caution">
    <text evidence="11">The sequence shown here is derived from an EMBL/GenBank/DDBJ whole genome shotgun (WGS) entry which is preliminary data.</text>
</comment>
<evidence type="ECO:0000313" key="11">
    <source>
        <dbReference type="EMBL" id="KGO92043.1"/>
    </source>
</evidence>
<evidence type="ECO:0000256" key="6">
    <source>
        <dbReference type="ARBA" id="ARBA00023002"/>
    </source>
</evidence>
<keyword evidence="6 9" id="KW-0560">Oxidoreductase</keyword>
<proteinExistence type="inferred from homology"/>
<dbReference type="Pfam" id="PF01494">
    <property type="entry name" value="FAD_binding_3"/>
    <property type="match status" value="1"/>
</dbReference>